<dbReference type="GO" id="GO:0022857">
    <property type="term" value="F:transmembrane transporter activity"/>
    <property type="evidence" value="ECO:0007669"/>
    <property type="project" value="InterPro"/>
</dbReference>
<name>H2ZGT2_CIOSA</name>
<dbReference type="GeneTree" id="ENSGT00940000162538"/>
<protein>
    <recommendedName>
        <fullName evidence="8">Major facilitator superfamily (MFS) profile domain-containing protein</fullName>
    </recommendedName>
</protein>
<dbReference type="AlphaFoldDB" id="H2ZGT2"/>
<dbReference type="STRING" id="51511.ENSCSAVP00000016798"/>
<dbReference type="PANTHER" id="PTHR24064">
    <property type="entry name" value="SOLUTE CARRIER FAMILY 22 MEMBER"/>
    <property type="match status" value="1"/>
</dbReference>
<reference evidence="6" key="2">
    <citation type="submission" date="2025-08" db="UniProtKB">
        <authorList>
            <consortium name="Ensembl"/>
        </authorList>
    </citation>
    <scope>IDENTIFICATION</scope>
</reference>
<dbReference type="Gene3D" id="1.20.1250.20">
    <property type="entry name" value="MFS general substrate transporter like domains"/>
    <property type="match status" value="1"/>
</dbReference>
<proteinExistence type="predicted"/>
<keyword evidence="4 5" id="KW-0472">Membrane</keyword>
<dbReference type="Proteomes" id="UP000007875">
    <property type="component" value="Unassembled WGS sequence"/>
</dbReference>
<organism evidence="6 7">
    <name type="scientific">Ciona savignyi</name>
    <name type="common">Pacific transparent sea squirt</name>
    <dbReference type="NCBI Taxonomy" id="51511"/>
    <lineage>
        <taxon>Eukaryota</taxon>
        <taxon>Metazoa</taxon>
        <taxon>Chordata</taxon>
        <taxon>Tunicata</taxon>
        <taxon>Ascidiacea</taxon>
        <taxon>Phlebobranchia</taxon>
        <taxon>Cionidae</taxon>
        <taxon>Ciona</taxon>
    </lineage>
</organism>
<evidence type="ECO:0000313" key="7">
    <source>
        <dbReference type="Proteomes" id="UP000007875"/>
    </source>
</evidence>
<evidence type="ECO:0000256" key="5">
    <source>
        <dbReference type="SAM" id="Phobius"/>
    </source>
</evidence>
<dbReference type="GO" id="GO:0016020">
    <property type="term" value="C:membrane"/>
    <property type="evidence" value="ECO:0007669"/>
    <property type="project" value="UniProtKB-SubCell"/>
</dbReference>
<evidence type="ECO:0000256" key="4">
    <source>
        <dbReference type="ARBA" id="ARBA00023136"/>
    </source>
</evidence>
<dbReference type="OMA" id="KPCNSEA"/>
<accession>H2ZGT2</accession>
<comment type="subcellular location">
    <subcellularLocation>
        <location evidence="1">Membrane</location>
        <topology evidence="1">Multi-pass membrane protein</topology>
    </subcellularLocation>
</comment>
<dbReference type="InterPro" id="IPR036259">
    <property type="entry name" value="MFS_trans_sf"/>
</dbReference>
<keyword evidence="7" id="KW-1185">Reference proteome</keyword>
<evidence type="ECO:0000256" key="3">
    <source>
        <dbReference type="ARBA" id="ARBA00022989"/>
    </source>
</evidence>
<dbReference type="eggNOG" id="KOG0255">
    <property type="taxonomic scope" value="Eukaryota"/>
</dbReference>
<evidence type="ECO:0008006" key="8">
    <source>
        <dbReference type="Google" id="ProtNLM"/>
    </source>
</evidence>
<dbReference type="SUPFAM" id="SSF103473">
    <property type="entry name" value="MFS general substrate transporter"/>
    <property type="match status" value="1"/>
</dbReference>
<dbReference type="HOGENOM" id="CLU_1730782_0_0_1"/>
<evidence type="ECO:0000256" key="1">
    <source>
        <dbReference type="ARBA" id="ARBA00004141"/>
    </source>
</evidence>
<sequence length="151" mass="16175">MSMTAVSIAVTPWLGLWSGTAVTITTMFSKLTLSLTFGVIYTYSGELFPTSTRHSWMAILSTIGGVGSIISPFVIQVGTSDNVFTPSYITAALIALSSATVMLLPETKNKPLPQTVQQATAMRRKFTCSCTTKPCNSEATEIPKLQQTVSV</sequence>
<keyword evidence="3 5" id="KW-1133">Transmembrane helix</keyword>
<feature type="transmembrane region" description="Helical" evidence="5">
    <location>
        <begin position="56"/>
        <end position="75"/>
    </location>
</feature>
<dbReference type="Ensembl" id="ENSCSAVT00000016980.1">
    <property type="protein sequence ID" value="ENSCSAVP00000016798.1"/>
    <property type="gene ID" value="ENSCSAVG00000009882.1"/>
</dbReference>
<evidence type="ECO:0000256" key="2">
    <source>
        <dbReference type="ARBA" id="ARBA00022692"/>
    </source>
</evidence>
<feature type="transmembrane region" description="Helical" evidence="5">
    <location>
        <begin position="87"/>
        <end position="104"/>
    </location>
</feature>
<reference evidence="7" key="1">
    <citation type="submission" date="2003-08" db="EMBL/GenBank/DDBJ databases">
        <authorList>
            <person name="Birren B."/>
            <person name="Nusbaum C."/>
            <person name="Abebe A."/>
            <person name="Abouelleil A."/>
            <person name="Adekoya E."/>
            <person name="Ait-zahra M."/>
            <person name="Allen N."/>
            <person name="Allen T."/>
            <person name="An P."/>
            <person name="Anderson M."/>
            <person name="Anderson S."/>
            <person name="Arachchi H."/>
            <person name="Armbruster J."/>
            <person name="Bachantsang P."/>
            <person name="Baldwin J."/>
            <person name="Barry A."/>
            <person name="Bayul T."/>
            <person name="Blitshsteyn B."/>
            <person name="Bloom T."/>
            <person name="Blye J."/>
            <person name="Boguslavskiy L."/>
            <person name="Borowsky M."/>
            <person name="Boukhgalter B."/>
            <person name="Brunache A."/>
            <person name="Butler J."/>
            <person name="Calixte N."/>
            <person name="Calvo S."/>
            <person name="Camarata J."/>
            <person name="Campo K."/>
            <person name="Chang J."/>
            <person name="Cheshatsang Y."/>
            <person name="Citroen M."/>
            <person name="Collymore A."/>
            <person name="Considine T."/>
            <person name="Cook A."/>
            <person name="Cooke P."/>
            <person name="Corum B."/>
            <person name="Cuomo C."/>
            <person name="David R."/>
            <person name="Dawoe T."/>
            <person name="Degray S."/>
            <person name="Dodge S."/>
            <person name="Dooley K."/>
            <person name="Dorje P."/>
            <person name="Dorjee K."/>
            <person name="Dorris L."/>
            <person name="Duffey N."/>
            <person name="Dupes A."/>
            <person name="Elkins T."/>
            <person name="Engels R."/>
            <person name="Erickson J."/>
            <person name="Farina A."/>
            <person name="Faro S."/>
            <person name="Ferreira P."/>
            <person name="Fischer H."/>
            <person name="Fitzgerald M."/>
            <person name="Foley K."/>
            <person name="Gage D."/>
            <person name="Galagan J."/>
            <person name="Gearin G."/>
            <person name="Gnerre S."/>
            <person name="Gnirke A."/>
            <person name="Goyette A."/>
            <person name="Graham J."/>
            <person name="Grandbois E."/>
            <person name="Gyaltsen K."/>
            <person name="Hafez N."/>
            <person name="Hagopian D."/>
            <person name="Hagos B."/>
            <person name="Hall J."/>
            <person name="Hatcher B."/>
            <person name="Heller A."/>
            <person name="Higgins H."/>
            <person name="Honan T."/>
            <person name="Horn A."/>
            <person name="Houde N."/>
            <person name="Hughes L."/>
            <person name="Hulme W."/>
            <person name="Husby E."/>
            <person name="Iliev I."/>
            <person name="Jaffe D."/>
            <person name="Jones C."/>
            <person name="Kamal M."/>
            <person name="Kamat A."/>
            <person name="Kamvysselis M."/>
            <person name="Karlsson E."/>
            <person name="Kells C."/>
            <person name="Kieu A."/>
            <person name="Kisner P."/>
            <person name="Kodira C."/>
            <person name="Kulbokas E."/>
            <person name="Labutti K."/>
            <person name="Lama D."/>
            <person name="Landers T."/>
            <person name="Leger J."/>
            <person name="Levine S."/>
            <person name="Lewis D."/>
            <person name="Lewis T."/>
            <person name="Lindblad-toh K."/>
            <person name="Liu X."/>
            <person name="Lokyitsang T."/>
            <person name="Lokyitsang Y."/>
            <person name="Lucien O."/>
            <person name="Lui A."/>
            <person name="Ma L.J."/>
            <person name="Mabbitt R."/>
            <person name="Macdonald J."/>
            <person name="Maclean C."/>
            <person name="Major J."/>
            <person name="Manning J."/>
            <person name="Marabella R."/>
            <person name="Maru K."/>
            <person name="Matthews C."/>
            <person name="Mauceli E."/>
            <person name="Mccarthy M."/>
            <person name="Mcdonough S."/>
            <person name="Mcghee T."/>
            <person name="Meldrim J."/>
            <person name="Meneus L."/>
            <person name="Mesirov J."/>
            <person name="Mihalev A."/>
            <person name="Mihova T."/>
            <person name="Mikkelsen T."/>
            <person name="Mlenga V."/>
            <person name="Moru K."/>
            <person name="Mozes J."/>
            <person name="Mulrain L."/>
            <person name="Munson G."/>
            <person name="Naylor J."/>
            <person name="Newes C."/>
            <person name="Nguyen C."/>
            <person name="Nguyen N."/>
            <person name="Nguyen T."/>
            <person name="Nicol R."/>
            <person name="Nielsen C."/>
            <person name="Nizzari M."/>
            <person name="Norbu C."/>
            <person name="Norbu N."/>
            <person name="O'donnell P."/>
            <person name="Okoawo O."/>
            <person name="O'leary S."/>
            <person name="Omotosho B."/>
            <person name="O'neill K."/>
            <person name="Osman S."/>
            <person name="Parker S."/>
            <person name="Perrin D."/>
            <person name="Phunkhang P."/>
            <person name="Piqani B."/>
            <person name="Purcell S."/>
            <person name="Rachupka T."/>
            <person name="Ramasamy U."/>
            <person name="Rameau R."/>
            <person name="Ray V."/>
            <person name="Raymond C."/>
            <person name="Retta R."/>
            <person name="Richardson S."/>
            <person name="Rise C."/>
            <person name="Rodriguez J."/>
            <person name="Rogers J."/>
            <person name="Rogov P."/>
            <person name="Rutman M."/>
            <person name="Schupbach R."/>
            <person name="Seaman C."/>
            <person name="Settipalli S."/>
            <person name="Sharpe T."/>
            <person name="Sheridan J."/>
            <person name="Sherpa N."/>
            <person name="Shi J."/>
            <person name="Smirnov S."/>
            <person name="Smith C."/>
            <person name="Sougnez C."/>
            <person name="Spencer B."/>
            <person name="Stalker J."/>
            <person name="Stange-thomann N."/>
            <person name="Stavropoulos S."/>
            <person name="Stetson K."/>
            <person name="Stone C."/>
            <person name="Stone S."/>
            <person name="Stubbs M."/>
            <person name="Talamas J."/>
            <person name="Tchuinga P."/>
            <person name="Tenzing P."/>
            <person name="Tesfaye S."/>
            <person name="Theodore J."/>
            <person name="Thoulutsang Y."/>
            <person name="Topham K."/>
            <person name="Towey S."/>
            <person name="Tsamla T."/>
            <person name="Tsomo N."/>
            <person name="Vallee D."/>
            <person name="Vassiliev H."/>
            <person name="Venkataraman V."/>
            <person name="Vinson J."/>
            <person name="Vo A."/>
            <person name="Wade C."/>
            <person name="Wang S."/>
            <person name="Wangchuk T."/>
            <person name="Wangdi T."/>
            <person name="Whittaker C."/>
            <person name="Wilkinson J."/>
            <person name="Wu Y."/>
            <person name="Wyman D."/>
            <person name="Yadav S."/>
            <person name="Yang S."/>
            <person name="Yang X."/>
            <person name="Yeager S."/>
            <person name="Yee E."/>
            <person name="Young G."/>
            <person name="Zainoun J."/>
            <person name="Zembeck L."/>
            <person name="Zimmer A."/>
            <person name="Zody M."/>
            <person name="Lander E."/>
        </authorList>
    </citation>
    <scope>NUCLEOTIDE SEQUENCE [LARGE SCALE GENOMIC DNA]</scope>
</reference>
<dbReference type="InterPro" id="IPR011701">
    <property type="entry name" value="MFS"/>
</dbReference>
<dbReference type="Pfam" id="PF07690">
    <property type="entry name" value="MFS_1"/>
    <property type="match status" value="1"/>
</dbReference>
<dbReference type="InParanoid" id="H2ZGT2"/>
<evidence type="ECO:0000313" key="6">
    <source>
        <dbReference type="Ensembl" id="ENSCSAVP00000016798.1"/>
    </source>
</evidence>
<reference evidence="6" key="3">
    <citation type="submission" date="2025-09" db="UniProtKB">
        <authorList>
            <consortium name="Ensembl"/>
        </authorList>
    </citation>
    <scope>IDENTIFICATION</scope>
</reference>
<keyword evidence="2 5" id="KW-0812">Transmembrane</keyword>